<evidence type="ECO:0000313" key="2">
    <source>
        <dbReference type="Proteomes" id="UP000034665"/>
    </source>
</evidence>
<name>A0A0G0NAA2_9BACT</name>
<sequence>MFSKLTVNSHTPCIEGLPDGWQTIFLASIAGMFGPSDFLAIICPKASIPQANSPSAIIIDAHVVFFNRDRTVLALKAKACSKNGPDTFVVSWDWQGNCWRILKQADRYAFTGMLIPPQRVFSSFC</sequence>
<dbReference type="STRING" id="1619013.UT41_C0002G0167"/>
<dbReference type="EMBL" id="LBWR01000002">
    <property type="protein sequence ID" value="KKR12393.1"/>
    <property type="molecule type" value="Genomic_DNA"/>
</dbReference>
<dbReference type="AlphaFoldDB" id="A0A0G0NAA2"/>
<reference evidence="1 2" key="1">
    <citation type="journal article" date="2015" name="Nature">
        <title>rRNA introns, odd ribosomes, and small enigmatic genomes across a large radiation of phyla.</title>
        <authorList>
            <person name="Brown C.T."/>
            <person name="Hug L.A."/>
            <person name="Thomas B.C."/>
            <person name="Sharon I."/>
            <person name="Castelle C.J."/>
            <person name="Singh A."/>
            <person name="Wilkins M.J."/>
            <person name="Williams K.H."/>
            <person name="Banfield J.F."/>
        </authorList>
    </citation>
    <scope>NUCLEOTIDE SEQUENCE [LARGE SCALE GENOMIC DNA]</scope>
</reference>
<comment type="caution">
    <text evidence="1">The sequence shown here is derived from an EMBL/GenBank/DDBJ whole genome shotgun (WGS) entry which is preliminary data.</text>
</comment>
<dbReference type="Proteomes" id="UP000034665">
    <property type="component" value="Unassembled WGS sequence"/>
</dbReference>
<gene>
    <name evidence="1" type="ORF">UT41_C0002G0167</name>
</gene>
<proteinExistence type="predicted"/>
<organism evidence="1 2">
    <name type="scientific">Candidatus Wolfebacteria bacterium GW2011_GWC2_39_22</name>
    <dbReference type="NCBI Taxonomy" id="1619013"/>
    <lineage>
        <taxon>Bacteria</taxon>
        <taxon>Candidatus Wolfeibacteriota</taxon>
    </lineage>
</organism>
<accession>A0A0G0NAA2</accession>
<evidence type="ECO:0000313" key="1">
    <source>
        <dbReference type="EMBL" id="KKR12393.1"/>
    </source>
</evidence>
<protein>
    <submittedName>
        <fullName evidence="1">Uncharacterized protein</fullName>
    </submittedName>
</protein>